<dbReference type="CDD" id="cd07596">
    <property type="entry name" value="BAR_SNX"/>
    <property type="match status" value="1"/>
</dbReference>
<evidence type="ECO:0000256" key="8">
    <source>
        <dbReference type="ARBA" id="ARBA00022553"/>
    </source>
</evidence>
<feature type="region of interest" description="Disordered" evidence="14">
    <location>
        <begin position="50"/>
        <end position="137"/>
    </location>
</feature>
<dbReference type="KEGG" id="mcha:111022024"/>
<keyword evidence="13" id="KW-0175">Coiled coil</keyword>
<dbReference type="GO" id="GO:0090351">
    <property type="term" value="P:seedling development"/>
    <property type="evidence" value="ECO:0007669"/>
    <property type="project" value="UniProtKB-ARBA"/>
</dbReference>
<dbReference type="InterPro" id="IPR044279">
    <property type="entry name" value="SNX2A/B"/>
</dbReference>
<dbReference type="CDD" id="cd06865">
    <property type="entry name" value="PX_SNX_like"/>
    <property type="match status" value="1"/>
</dbReference>
<gene>
    <name evidence="17" type="primary">LOC111022024</name>
</gene>
<dbReference type="GO" id="GO:0005829">
    <property type="term" value="C:cytosol"/>
    <property type="evidence" value="ECO:0007669"/>
    <property type="project" value="UniProtKB-ARBA"/>
</dbReference>
<evidence type="ECO:0000256" key="10">
    <source>
        <dbReference type="ARBA" id="ARBA00022927"/>
    </source>
</evidence>
<keyword evidence="9" id="KW-0967">Endosome</keyword>
<dbReference type="FunFam" id="3.30.1520.10:FF:000059">
    <property type="entry name" value="Sorting nexin 2B"/>
    <property type="match status" value="1"/>
</dbReference>
<evidence type="ECO:0000313" key="17">
    <source>
        <dbReference type="RefSeq" id="XP_022154869.1"/>
    </source>
</evidence>
<evidence type="ECO:0000256" key="5">
    <source>
        <dbReference type="ARBA" id="ARBA00010883"/>
    </source>
</evidence>
<dbReference type="GO" id="GO:0030904">
    <property type="term" value="C:retromer complex"/>
    <property type="evidence" value="ECO:0007669"/>
    <property type="project" value="UniProtKB-ARBA"/>
</dbReference>
<keyword evidence="11" id="KW-0333">Golgi apparatus</keyword>
<evidence type="ECO:0000259" key="15">
    <source>
        <dbReference type="PROSITE" id="PS50195"/>
    </source>
</evidence>
<dbReference type="Pfam" id="PF09325">
    <property type="entry name" value="Vps5"/>
    <property type="match status" value="1"/>
</dbReference>
<dbReference type="SMART" id="SM00312">
    <property type="entry name" value="PX"/>
    <property type="match status" value="1"/>
</dbReference>
<evidence type="ECO:0000256" key="14">
    <source>
        <dbReference type="SAM" id="MobiDB-lite"/>
    </source>
</evidence>
<evidence type="ECO:0000256" key="2">
    <source>
        <dbReference type="ARBA" id="ARBA00004179"/>
    </source>
</evidence>
<dbReference type="Gene3D" id="3.30.1520.10">
    <property type="entry name" value="Phox-like domain"/>
    <property type="match status" value="1"/>
</dbReference>
<accession>A0A6J1DNJ3</accession>
<feature type="domain" description="PX" evidence="15">
    <location>
        <begin position="143"/>
        <end position="262"/>
    </location>
</feature>
<evidence type="ECO:0000256" key="9">
    <source>
        <dbReference type="ARBA" id="ARBA00022753"/>
    </source>
</evidence>
<sequence length="567" mass="63174">MMDSENQGFEEAQLFAAAAPAHGEMQNLVLNDQLSSKSFSNYRSAISSLSETHHPLSPPAVLTPADSDPLLAPSVDRDLRNPNASDHFLSQPLRFSDVNFGPFDGNDGNDVNGVESPSKSSDNSGGLSRSSSSNSEYIKITVSNPQKEQEVSNSIVPGGNSYVTYLITTRTNLAEFGGSEFSVRRRFKDVVTLSERLAESYRGFFIPPRPDKSVVEGQVMQKQEFVEQRRVALEKYLRKLAGHPVIRKSDEFKVFLQVQGRLPLPTTTDVASRMLDGAVKLPKQLLNESSVAPQEVVQPARGGRDLLRLFKELKQSVTNDWGSSKPPVVEEDKEFLEKKEKLHDFEQQLSAASQQAESLVKAQQDMAETLGDLGLTLIKLTKFENEEAVFNCQRVRAADMKNVATAAVKASRCYRELNAQTVKHLDVLHDYLGLMLAVHGAFSERSSALLTEQTLMSDLSSLHSRAEKLEAASSKVFGGDKSRIQKLEQLKETIRTTEDAKNVAIREYERIKENNRSELERFDRERKADFLSMLKGFVTNQVGYAEKISHVWAKVAEETSSYSKESS</sequence>
<dbReference type="FunFam" id="1.20.1270.60:FF:000081">
    <property type="entry name" value="Sorting nexin 2B"/>
    <property type="match status" value="1"/>
</dbReference>
<dbReference type="Proteomes" id="UP000504603">
    <property type="component" value="Unplaced"/>
</dbReference>
<dbReference type="AlphaFoldDB" id="A0A6J1DNJ3"/>
<evidence type="ECO:0000256" key="3">
    <source>
        <dbReference type="ARBA" id="ARBA00004496"/>
    </source>
</evidence>
<keyword evidence="6" id="KW-0813">Transport</keyword>
<evidence type="ECO:0000256" key="7">
    <source>
        <dbReference type="ARBA" id="ARBA00022490"/>
    </source>
</evidence>
<feature type="coiled-coil region" evidence="13">
    <location>
        <begin position="487"/>
        <end position="525"/>
    </location>
</feature>
<name>A0A6J1DNJ3_MOMCH</name>
<feature type="compositionally biased region" description="Low complexity" evidence="14">
    <location>
        <begin position="116"/>
        <end position="135"/>
    </location>
</feature>
<dbReference type="OrthoDB" id="271164at2759"/>
<dbReference type="Pfam" id="PF00787">
    <property type="entry name" value="PX"/>
    <property type="match status" value="1"/>
</dbReference>
<dbReference type="GO" id="GO:0035091">
    <property type="term" value="F:phosphatidylinositol binding"/>
    <property type="evidence" value="ECO:0007669"/>
    <property type="project" value="InterPro"/>
</dbReference>
<comment type="subcellular location">
    <subcellularLocation>
        <location evidence="3">Cytoplasm</location>
    </subcellularLocation>
    <subcellularLocation>
        <location evidence="1">Endosome membrane</location>
        <topology evidence="1">Peripheral membrane protein</topology>
        <orientation evidence="1">Cytoplasmic side</orientation>
    </subcellularLocation>
    <subcellularLocation>
        <location evidence="4">Golgi apparatus</location>
        <location evidence="4">trans-Golgi network membrane</location>
        <topology evidence="4">Peripheral membrane protein</topology>
        <orientation evidence="4">Cytoplasmic side</orientation>
    </subcellularLocation>
    <subcellularLocation>
        <location evidence="2">Prevacuolar compartment membrane</location>
        <topology evidence="2">Peripheral membrane protein</topology>
        <orientation evidence="2">Cytoplasmic side</orientation>
    </subcellularLocation>
</comment>
<evidence type="ECO:0000256" key="13">
    <source>
        <dbReference type="SAM" id="Coils"/>
    </source>
</evidence>
<dbReference type="GO" id="GO:0032585">
    <property type="term" value="C:multivesicular body membrane"/>
    <property type="evidence" value="ECO:0007669"/>
    <property type="project" value="UniProtKB-ARBA"/>
</dbReference>
<evidence type="ECO:0000313" key="16">
    <source>
        <dbReference type="Proteomes" id="UP000504603"/>
    </source>
</evidence>
<keyword evidence="8" id="KW-0597">Phosphoprotein</keyword>
<evidence type="ECO:0000256" key="11">
    <source>
        <dbReference type="ARBA" id="ARBA00023034"/>
    </source>
</evidence>
<evidence type="ECO:0000256" key="6">
    <source>
        <dbReference type="ARBA" id="ARBA00022448"/>
    </source>
</evidence>
<evidence type="ECO:0000256" key="12">
    <source>
        <dbReference type="ARBA" id="ARBA00023136"/>
    </source>
</evidence>
<keyword evidence="16" id="KW-1185">Reference proteome</keyword>
<dbReference type="InterPro" id="IPR015404">
    <property type="entry name" value="Vps5_C"/>
</dbReference>
<dbReference type="InterPro" id="IPR036871">
    <property type="entry name" value="PX_dom_sf"/>
</dbReference>
<dbReference type="GeneID" id="111022024"/>
<dbReference type="InterPro" id="IPR027267">
    <property type="entry name" value="AH/BAR_dom_sf"/>
</dbReference>
<evidence type="ECO:0000256" key="1">
    <source>
        <dbReference type="ARBA" id="ARBA00004125"/>
    </source>
</evidence>
<proteinExistence type="inferred from homology"/>
<comment type="similarity">
    <text evidence="5">Belongs to the sorting nexin family.</text>
</comment>
<reference evidence="17" key="1">
    <citation type="submission" date="2025-08" db="UniProtKB">
        <authorList>
            <consortium name="RefSeq"/>
        </authorList>
    </citation>
    <scope>IDENTIFICATION</scope>
    <source>
        <strain evidence="17">OHB3-1</strain>
    </source>
</reference>
<dbReference type="GO" id="GO:0005794">
    <property type="term" value="C:Golgi apparatus"/>
    <property type="evidence" value="ECO:0007669"/>
    <property type="project" value="UniProtKB-SubCell"/>
</dbReference>
<dbReference type="SUPFAM" id="SSF64268">
    <property type="entry name" value="PX domain"/>
    <property type="match status" value="1"/>
</dbReference>
<dbReference type="GO" id="GO:0015031">
    <property type="term" value="P:protein transport"/>
    <property type="evidence" value="ECO:0007669"/>
    <property type="project" value="UniProtKB-KW"/>
</dbReference>
<dbReference type="PANTHER" id="PTHR46757">
    <property type="entry name" value="SORTING NEXIN-RELATED"/>
    <property type="match status" value="1"/>
</dbReference>
<dbReference type="Gene3D" id="1.20.1270.60">
    <property type="entry name" value="Arfaptin homology (AH) domain/BAR domain"/>
    <property type="match status" value="1"/>
</dbReference>
<dbReference type="PROSITE" id="PS50195">
    <property type="entry name" value="PX"/>
    <property type="match status" value="1"/>
</dbReference>
<dbReference type="InterPro" id="IPR001683">
    <property type="entry name" value="PX_dom"/>
</dbReference>
<keyword evidence="7" id="KW-0963">Cytoplasm</keyword>
<keyword evidence="12" id="KW-0472">Membrane</keyword>
<protein>
    <submittedName>
        <fullName evidence="17">Sorting nexin 2A</fullName>
    </submittedName>
</protein>
<organism evidence="16 17">
    <name type="scientific">Momordica charantia</name>
    <name type="common">Bitter gourd</name>
    <name type="synonym">Balsam pear</name>
    <dbReference type="NCBI Taxonomy" id="3673"/>
    <lineage>
        <taxon>Eukaryota</taxon>
        <taxon>Viridiplantae</taxon>
        <taxon>Streptophyta</taxon>
        <taxon>Embryophyta</taxon>
        <taxon>Tracheophyta</taxon>
        <taxon>Spermatophyta</taxon>
        <taxon>Magnoliopsida</taxon>
        <taxon>eudicotyledons</taxon>
        <taxon>Gunneridae</taxon>
        <taxon>Pentapetalae</taxon>
        <taxon>rosids</taxon>
        <taxon>fabids</taxon>
        <taxon>Cucurbitales</taxon>
        <taxon>Cucurbitaceae</taxon>
        <taxon>Momordiceae</taxon>
        <taxon>Momordica</taxon>
    </lineage>
</organism>
<evidence type="ECO:0000256" key="4">
    <source>
        <dbReference type="ARBA" id="ARBA00004546"/>
    </source>
</evidence>
<dbReference type="PANTHER" id="PTHR46757:SF11">
    <property type="entry name" value="SORTING NEXIN 2A"/>
    <property type="match status" value="1"/>
</dbReference>
<dbReference type="GO" id="GO:0051604">
    <property type="term" value="P:protein maturation"/>
    <property type="evidence" value="ECO:0007669"/>
    <property type="project" value="UniProtKB-ARBA"/>
</dbReference>
<feature type="coiled-coil region" evidence="13">
    <location>
        <begin position="335"/>
        <end position="362"/>
    </location>
</feature>
<dbReference type="RefSeq" id="XP_022154869.1">
    <property type="nucleotide sequence ID" value="XM_022299177.1"/>
</dbReference>
<keyword evidence="10" id="KW-0653">Protein transport</keyword>